<dbReference type="PANTHER" id="PTHR33050">
    <property type="entry name" value="REVERSE TRANSCRIPTASE DOMAIN-CONTAINING PROTEIN"/>
    <property type="match status" value="1"/>
</dbReference>
<dbReference type="Proteomes" id="UP001497623">
    <property type="component" value="Unassembled WGS sequence"/>
</dbReference>
<sequence length="622" mass="69765">MSASAFSVTAKKVSDLLLQGAIIIVSPSSDQYISHIFPVPKKTPGEFRIIFDLSILNLFIRKISFRMDNYHTIIAQICRGDFFISIDLSDAYHSIALHPWFRRFMTFIFDNVYYQYTCLPQGLTSSPRIFTKIMKVVLTHLRSYAIKIAAWLDDFLLSASSASLASSQASFALETLEQLGFVPNLAKSQLVPVQRISHVGLIWDSVSFTVSVPLEKLLDIQAKCVKALSSSVSVCFLSSILGSLEFFRWGFLYAPLHYRALQRDVIRFLARGLSYSSLVYVSKDARDDLQWWVDCGSELPPKSLSPFSADMTLVSDASLSGWGAWSSHGETVFGGWSDVESDEHINVLELRAVVFAFQCLFRLTYNSSILVRSDNTSVVAYINKQGGTCSKLLCDLSLELWEFCIRRNITISATHISGLSNGKADELSRRNQSEHSYYLTQDTFSALCDSISFPLVLDCFASRLNFKLSKFMSRFKDPLSSYVNAFSLPWSDKLYLFPPIPLISRVLNKFVNDKVKHGLIICPYWPSQPWFPLLLDLLIDCPLFFPAGSVQDPDSMLPNHCQFLAWSIGTSSVLRMEFLETLPCAPSGALSMEPWLGTKEVGVGSPLGVVKGRLVMGESLWM</sequence>
<dbReference type="Gene3D" id="3.30.420.10">
    <property type="entry name" value="Ribonuclease H-like superfamily/Ribonuclease H"/>
    <property type="match status" value="1"/>
</dbReference>
<name>A0AAV2QAN3_MEGNR</name>
<feature type="domain" description="Reverse transcriptase" evidence="1">
    <location>
        <begin position="20"/>
        <end position="208"/>
    </location>
</feature>
<dbReference type="SUPFAM" id="SSF56672">
    <property type="entry name" value="DNA/RNA polymerases"/>
    <property type="match status" value="1"/>
</dbReference>
<dbReference type="Pfam" id="PF00078">
    <property type="entry name" value="RVT_1"/>
    <property type="match status" value="1"/>
</dbReference>
<dbReference type="InterPro" id="IPR043502">
    <property type="entry name" value="DNA/RNA_pol_sf"/>
</dbReference>
<keyword evidence="3" id="KW-1185">Reference proteome</keyword>
<dbReference type="Gene3D" id="3.30.70.270">
    <property type="match status" value="1"/>
</dbReference>
<gene>
    <name evidence="2" type="ORF">MNOR_LOCUS8998</name>
</gene>
<dbReference type="InterPro" id="IPR043128">
    <property type="entry name" value="Rev_trsase/Diguanyl_cyclase"/>
</dbReference>
<dbReference type="GO" id="GO:0071897">
    <property type="term" value="P:DNA biosynthetic process"/>
    <property type="evidence" value="ECO:0007669"/>
    <property type="project" value="UniProtKB-ARBA"/>
</dbReference>
<evidence type="ECO:0000259" key="1">
    <source>
        <dbReference type="PROSITE" id="PS50878"/>
    </source>
</evidence>
<reference evidence="2 3" key="1">
    <citation type="submission" date="2024-05" db="EMBL/GenBank/DDBJ databases">
        <authorList>
            <person name="Wallberg A."/>
        </authorList>
    </citation>
    <scope>NUCLEOTIDE SEQUENCE [LARGE SCALE GENOMIC DNA]</scope>
</reference>
<proteinExistence type="predicted"/>
<accession>A0AAV2QAN3</accession>
<dbReference type="InterPro" id="IPR052055">
    <property type="entry name" value="Hepadnavirus_pol/RT"/>
</dbReference>
<dbReference type="GO" id="GO:0003676">
    <property type="term" value="F:nucleic acid binding"/>
    <property type="evidence" value="ECO:0007669"/>
    <property type="project" value="InterPro"/>
</dbReference>
<feature type="non-terminal residue" evidence="2">
    <location>
        <position position="622"/>
    </location>
</feature>
<dbReference type="InterPro" id="IPR000477">
    <property type="entry name" value="RT_dom"/>
</dbReference>
<comment type="caution">
    <text evidence="2">The sequence shown here is derived from an EMBL/GenBank/DDBJ whole genome shotgun (WGS) entry which is preliminary data.</text>
</comment>
<evidence type="ECO:0000313" key="3">
    <source>
        <dbReference type="Proteomes" id="UP001497623"/>
    </source>
</evidence>
<dbReference type="Gene3D" id="3.10.10.10">
    <property type="entry name" value="HIV Type 1 Reverse Transcriptase, subunit A, domain 1"/>
    <property type="match status" value="1"/>
</dbReference>
<organism evidence="2 3">
    <name type="scientific">Meganyctiphanes norvegica</name>
    <name type="common">Northern krill</name>
    <name type="synonym">Thysanopoda norvegica</name>
    <dbReference type="NCBI Taxonomy" id="48144"/>
    <lineage>
        <taxon>Eukaryota</taxon>
        <taxon>Metazoa</taxon>
        <taxon>Ecdysozoa</taxon>
        <taxon>Arthropoda</taxon>
        <taxon>Crustacea</taxon>
        <taxon>Multicrustacea</taxon>
        <taxon>Malacostraca</taxon>
        <taxon>Eumalacostraca</taxon>
        <taxon>Eucarida</taxon>
        <taxon>Euphausiacea</taxon>
        <taxon>Euphausiidae</taxon>
        <taxon>Meganyctiphanes</taxon>
    </lineage>
</organism>
<dbReference type="PROSITE" id="PS50878">
    <property type="entry name" value="RT_POL"/>
    <property type="match status" value="1"/>
</dbReference>
<dbReference type="AlphaFoldDB" id="A0AAV2QAN3"/>
<dbReference type="EMBL" id="CAXKWB010004259">
    <property type="protein sequence ID" value="CAL4073020.1"/>
    <property type="molecule type" value="Genomic_DNA"/>
</dbReference>
<dbReference type="PANTHER" id="PTHR33050:SF7">
    <property type="entry name" value="RIBONUCLEASE H"/>
    <property type="match status" value="1"/>
</dbReference>
<dbReference type="InterPro" id="IPR036397">
    <property type="entry name" value="RNaseH_sf"/>
</dbReference>
<protein>
    <recommendedName>
        <fullName evidence="1">Reverse transcriptase domain-containing protein</fullName>
    </recommendedName>
</protein>
<dbReference type="CDD" id="cd09275">
    <property type="entry name" value="RNase_HI_RT_DIRS1"/>
    <property type="match status" value="1"/>
</dbReference>
<evidence type="ECO:0000313" key="2">
    <source>
        <dbReference type="EMBL" id="CAL4073020.1"/>
    </source>
</evidence>